<dbReference type="STRING" id="930991.A0A0D0E6Q1"/>
<reference evidence="3" key="2">
    <citation type="submission" date="2015-01" db="EMBL/GenBank/DDBJ databases">
        <title>Evolutionary Origins and Diversification of the Mycorrhizal Mutualists.</title>
        <authorList>
            <consortium name="DOE Joint Genome Institute"/>
            <consortium name="Mycorrhizal Genomics Consortium"/>
            <person name="Kohler A."/>
            <person name="Kuo A."/>
            <person name="Nagy L.G."/>
            <person name="Floudas D."/>
            <person name="Copeland A."/>
            <person name="Barry K.W."/>
            <person name="Cichocki N."/>
            <person name="Veneault-Fourrey C."/>
            <person name="LaButti K."/>
            <person name="Lindquist E.A."/>
            <person name="Lipzen A."/>
            <person name="Lundell T."/>
            <person name="Morin E."/>
            <person name="Murat C."/>
            <person name="Riley R."/>
            <person name="Ohm R."/>
            <person name="Sun H."/>
            <person name="Tunlid A."/>
            <person name="Henrissat B."/>
            <person name="Grigoriev I.V."/>
            <person name="Hibbett D.S."/>
            <person name="Martin F."/>
        </authorList>
    </citation>
    <scope>NUCLEOTIDE SEQUENCE [LARGE SCALE GENOMIC DNA]</scope>
    <source>
        <strain evidence="3">Ve08.2h10</strain>
    </source>
</reference>
<dbReference type="OrthoDB" id="3241567at2759"/>
<evidence type="ECO:0000313" key="2">
    <source>
        <dbReference type="EMBL" id="KIK97209.1"/>
    </source>
</evidence>
<dbReference type="InParanoid" id="A0A0D0E6Q1"/>
<evidence type="ECO:0000259" key="1">
    <source>
        <dbReference type="Pfam" id="PF20415"/>
    </source>
</evidence>
<evidence type="ECO:0000313" key="3">
    <source>
        <dbReference type="Proteomes" id="UP000054538"/>
    </source>
</evidence>
<dbReference type="EMBL" id="KN824947">
    <property type="protein sequence ID" value="KIK97209.1"/>
    <property type="molecule type" value="Genomic_DNA"/>
</dbReference>
<reference evidence="2 3" key="1">
    <citation type="submission" date="2014-04" db="EMBL/GenBank/DDBJ databases">
        <authorList>
            <consortium name="DOE Joint Genome Institute"/>
            <person name="Kuo A."/>
            <person name="Kohler A."/>
            <person name="Jargeat P."/>
            <person name="Nagy L.G."/>
            <person name="Floudas D."/>
            <person name="Copeland A."/>
            <person name="Barry K.W."/>
            <person name="Cichocki N."/>
            <person name="Veneault-Fourrey C."/>
            <person name="LaButti K."/>
            <person name="Lindquist E.A."/>
            <person name="Lipzen A."/>
            <person name="Lundell T."/>
            <person name="Morin E."/>
            <person name="Murat C."/>
            <person name="Sun H."/>
            <person name="Tunlid A."/>
            <person name="Henrissat B."/>
            <person name="Grigoriev I.V."/>
            <person name="Hibbett D.S."/>
            <person name="Martin F."/>
            <person name="Nordberg H.P."/>
            <person name="Cantor M.N."/>
            <person name="Hua S.X."/>
        </authorList>
    </citation>
    <scope>NUCLEOTIDE SEQUENCE [LARGE SCALE GENOMIC DNA]</scope>
    <source>
        <strain evidence="2 3">Ve08.2h10</strain>
    </source>
</reference>
<dbReference type="HOGENOM" id="CLU_681695_0_0_1"/>
<dbReference type="Pfam" id="PF20415">
    <property type="entry name" value="DUF6699"/>
    <property type="match status" value="1"/>
</dbReference>
<dbReference type="Proteomes" id="UP000054538">
    <property type="component" value="Unassembled WGS sequence"/>
</dbReference>
<feature type="domain" description="DUF6699" evidence="1">
    <location>
        <begin position="274"/>
        <end position="411"/>
    </location>
</feature>
<keyword evidence="3" id="KW-1185">Reference proteome</keyword>
<protein>
    <recommendedName>
        <fullName evidence="1">DUF6699 domain-containing protein</fullName>
    </recommendedName>
</protein>
<sequence length="436" mass="48907">MASGDALRDVRFWRDLAMEVGHRNLDARSVREAFGDMCRNYDLDDIALRGGEPGGPVIPDNGDFRNHDPLTPVFPPACLERHAPDRQIFGTPRHHPYQLPARRGHNQAHFPDGADPGILAAPGPRPGWVEGHTPHNQGHFNLPPVAANGGGNFLGGGSWSPYHPPLPAWQPNQYSWAYPTGSLTWNPHPQPHPDIPPVQFWTPNVLLGGGAPTVPYGQADPWSTARLTGGYPLPGTMPQWSPGTWPPVAWPNDIPIRLSPHIVPNPINANLAQIDWNLTKHPTTAKRLTANHVTTGLDTIWGQAITHPEANKVLVMCDVGYLSTLWGPIVIDQTRKVTVRDLLNAIHEHFQIPLTRPEFEYIKNLDRNNQRVLEDAFEQRIAQTHALPDWERRQGIRRVDCLGDRKHWWGVWMTQQAGAWWLNLGLINPAHRQPRR</sequence>
<accession>A0A0D0E6Q1</accession>
<dbReference type="AlphaFoldDB" id="A0A0D0E6Q1"/>
<organism evidence="2 3">
    <name type="scientific">Paxillus rubicundulus Ve08.2h10</name>
    <dbReference type="NCBI Taxonomy" id="930991"/>
    <lineage>
        <taxon>Eukaryota</taxon>
        <taxon>Fungi</taxon>
        <taxon>Dikarya</taxon>
        <taxon>Basidiomycota</taxon>
        <taxon>Agaricomycotina</taxon>
        <taxon>Agaricomycetes</taxon>
        <taxon>Agaricomycetidae</taxon>
        <taxon>Boletales</taxon>
        <taxon>Paxilineae</taxon>
        <taxon>Paxillaceae</taxon>
        <taxon>Paxillus</taxon>
    </lineage>
</organism>
<dbReference type="InterPro" id="IPR046522">
    <property type="entry name" value="DUF6699"/>
</dbReference>
<proteinExistence type="predicted"/>
<gene>
    <name evidence="2" type="ORF">PAXRUDRAFT_825184</name>
</gene>
<name>A0A0D0E6Q1_9AGAM</name>